<evidence type="ECO:0000256" key="2">
    <source>
        <dbReference type="ARBA" id="ARBA00023315"/>
    </source>
</evidence>
<evidence type="ECO:0000259" key="3">
    <source>
        <dbReference type="PROSITE" id="PS51186"/>
    </source>
</evidence>
<dbReference type="PANTHER" id="PTHR43877:SF2">
    <property type="entry name" value="AMINOALKYLPHOSPHONATE N-ACETYLTRANSFERASE-RELATED"/>
    <property type="match status" value="1"/>
</dbReference>
<sequence length="167" mass="18841">MDENGMTIRRIEAAEVDAFRRIRLEALQMEPAAYASSYEDWAALPDEEWQKRLDNPVFVAFQHGEPVGITGLLRQRSTKMAHRATIVMVYVRRSLRGTGLARDLLNVAAGQARDSGIRLLELAVSAENPAAIRFYEREGFIEIGRIPGGFLHDGREIDDVMMVRRIG</sequence>
<dbReference type="SUPFAM" id="SSF55729">
    <property type="entry name" value="Acyl-CoA N-acyltransferases (Nat)"/>
    <property type="match status" value="1"/>
</dbReference>
<name>A0A212LP44_9HYPH</name>
<reference evidence="4" key="1">
    <citation type="submission" date="2016-08" db="EMBL/GenBank/DDBJ databases">
        <authorList>
            <person name="Seilhamer J.J."/>
        </authorList>
    </citation>
    <scope>NUCLEOTIDE SEQUENCE</scope>
    <source>
        <strain evidence="4">86</strain>
    </source>
</reference>
<dbReference type="Gene3D" id="3.40.630.30">
    <property type="match status" value="1"/>
</dbReference>
<keyword evidence="1 4" id="KW-0808">Transferase</keyword>
<gene>
    <name evidence="4" type="ORF">KL86PLE_90341</name>
</gene>
<proteinExistence type="predicted"/>
<dbReference type="InterPro" id="IPR000182">
    <property type="entry name" value="GNAT_dom"/>
</dbReference>
<dbReference type="CDD" id="cd04301">
    <property type="entry name" value="NAT_SF"/>
    <property type="match status" value="1"/>
</dbReference>
<feature type="domain" description="N-acetyltransferase" evidence="3">
    <location>
        <begin position="6"/>
        <end position="167"/>
    </location>
</feature>
<dbReference type="AlphaFoldDB" id="A0A212LP44"/>
<dbReference type="EMBL" id="FMJD01000013">
    <property type="protein sequence ID" value="SCM79318.1"/>
    <property type="molecule type" value="Genomic_DNA"/>
</dbReference>
<dbReference type="InterPro" id="IPR016181">
    <property type="entry name" value="Acyl_CoA_acyltransferase"/>
</dbReference>
<keyword evidence="2" id="KW-0012">Acyltransferase</keyword>
<dbReference type="GO" id="GO:0016747">
    <property type="term" value="F:acyltransferase activity, transferring groups other than amino-acyl groups"/>
    <property type="evidence" value="ECO:0007669"/>
    <property type="project" value="InterPro"/>
</dbReference>
<evidence type="ECO:0000256" key="1">
    <source>
        <dbReference type="ARBA" id="ARBA00022679"/>
    </source>
</evidence>
<accession>A0A212LP44</accession>
<dbReference type="Pfam" id="PF00583">
    <property type="entry name" value="Acetyltransf_1"/>
    <property type="match status" value="1"/>
</dbReference>
<protein>
    <submittedName>
        <fullName evidence="4">GCN5-related N-acetyltransferase</fullName>
    </submittedName>
</protein>
<organism evidence="4">
    <name type="scientific">uncultured Pleomorphomonas sp</name>
    <dbReference type="NCBI Taxonomy" id="442121"/>
    <lineage>
        <taxon>Bacteria</taxon>
        <taxon>Pseudomonadati</taxon>
        <taxon>Pseudomonadota</taxon>
        <taxon>Alphaproteobacteria</taxon>
        <taxon>Hyphomicrobiales</taxon>
        <taxon>Pleomorphomonadaceae</taxon>
        <taxon>Pleomorphomonas</taxon>
        <taxon>environmental samples</taxon>
    </lineage>
</organism>
<dbReference type="RefSeq" id="WP_288198477.1">
    <property type="nucleotide sequence ID" value="NZ_LT608334.1"/>
</dbReference>
<dbReference type="PROSITE" id="PS51186">
    <property type="entry name" value="GNAT"/>
    <property type="match status" value="1"/>
</dbReference>
<evidence type="ECO:0000313" key="4">
    <source>
        <dbReference type="EMBL" id="SCM79318.1"/>
    </source>
</evidence>
<dbReference type="InterPro" id="IPR050832">
    <property type="entry name" value="Bact_Acetyltransf"/>
</dbReference>
<dbReference type="PANTHER" id="PTHR43877">
    <property type="entry name" value="AMINOALKYLPHOSPHONATE N-ACETYLTRANSFERASE-RELATED-RELATED"/>
    <property type="match status" value="1"/>
</dbReference>